<dbReference type="InterPro" id="IPR010917">
    <property type="entry name" value="TonB_rcpt_CS"/>
</dbReference>
<dbReference type="InterPro" id="IPR010104">
    <property type="entry name" value="TonB_rcpt_bac"/>
</dbReference>
<comment type="similarity">
    <text evidence="2 7">Belongs to the TonB-dependent receptor family.</text>
</comment>
<feature type="signal peptide" evidence="8">
    <location>
        <begin position="1"/>
        <end position="31"/>
    </location>
</feature>
<dbReference type="InterPro" id="IPR036942">
    <property type="entry name" value="Beta-barrel_TonB_sf"/>
</dbReference>
<dbReference type="NCBIfam" id="TIGR01782">
    <property type="entry name" value="TonB-Xanth-Caul"/>
    <property type="match status" value="1"/>
</dbReference>
<evidence type="ECO:0000256" key="5">
    <source>
        <dbReference type="ARBA" id="ARBA00023136"/>
    </source>
</evidence>
<dbReference type="InterPro" id="IPR012910">
    <property type="entry name" value="Plug_dom"/>
</dbReference>
<feature type="domain" description="TonB-dependent receptor plug" evidence="10">
    <location>
        <begin position="79"/>
        <end position="194"/>
    </location>
</feature>
<dbReference type="PANTHER" id="PTHR40980:SF3">
    <property type="entry name" value="TONB-DEPENDENT RECEPTOR-LIKE BETA-BARREL DOMAIN-CONTAINING PROTEIN"/>
    <property type="match status" value="1"/>
</dbReference>
<evidence type="ECO:0000256" key="3">
    <source>
        <dbReference type="ARBA" id="ARBA00022729"/>
    </source>
</evidence>
<dbReference type="GO" id="GO:0009279">
    <property type="term" value="C:cell outer membrane"/>
    <property type="evidence" value="ECO:0007669"/>
    <property type="project" value="UniProtKB-SubCell"/>
</dbReference>
<name>A0A7X4KK89_9BURK</name>
<keyword evidence="11" id="KW-0675">Receptor</keyword>
<feature type="domain" description="TonB-dependent receptor-like beta-barrel" evidence="9">
    <location>
        <begin position="508"/>
        <end position="1004"/>
    </location>
</feature>
<evidence type="ECO:0000256" key="7">
    <source>
        <dbReference type="RuleBase" id="RU003357"/>
    </source>
</evidence>
<evidence type="ECO:0000313" key="12">
    <source>
        <dbReference type="Proteomes" id="UP000469734"/>
    </source>
</evidence>
<evidence type="ECO:0000313" key="11">
    <source>
        <dbReference type="EMBL" id="MYM75368.1"/>
    </source>
</evidence>
<accession>A0A7X4KK89</accession>
<evidence type="ECO:0000259" key="10">
    <source>
        <dbReference type="Pfam" id="PF07715"/>
    </source>
</evidence>
<dbReference type="Pfam" id="PF00593">
    <property type="entry name" value="TonB_dep_Rec_b-barrel"/>
    <property type="match status" value="1"/>
</dbReference>
<dbReference type="PROSITE" id="PS01156">
    <property type="entry name" value="TONB_DEPENDENT_REC_2"/>
    <property type="match status" value="1"/>
</dbReference>
<evidence type="ECO:0000256" key="6">
    <source>
        <dbReference type="ARBA" id="ARBA00023237"/>
    </source>
</evidence>
<keyword evidence="5 7" id="KW-0472">Membrane</keyword>
<sequence length="1038" mass="110746">MYQSRKFPAHRVQRPVVGLTLLAGLIAQAYAQQAPVEPAPAAQQSPAEATTPAAAAEPLQSIVVTGYRAALQTSAREKQRATGFQDAVFAEDIGKFPDSNIAESLNRIPGVQIGRNIAGEGTTVQIRGLGPSFTKVTLNGAPFSPVSSSWSSVGVATGGGRDLDLNILPTDLFTKLTVSKSPNASQSEGGAAGTVDIRSARPFDKAGQYVALSLDGAYSQEARKAYPKGSVVASKTWGDTFGILAGVSYANTQRYSKSWEAIGWTNPALTAAQSTSSNRNSTGGGNWTIPAVVPANAGGGLVAGTAIDQAFLLAHNPGVGIDAIDNGYVARLARPMTDHGNNERTTGIISAEYRPSKDLHFFLDTLYSANNAQYERTDMNFVARSSGIIPTNYQVDRSDCAKGCVVTSADFANAYNFLEYRLFREDGYTYNLNPGMEWKLSDKLALNAQANYGQSLFHREMPTIILATQPGLVHYGNTTGTPAIQSAANLDDPKSFGWVDGVTRVQIQDERRVSKTKGARGDLSYGDKAFSVKAGLSYDDWERRIRNYDNSIAYQASTCGNNPSLVLPAPNTMASCTGANTPGASAAALFPGYGTAYTAGQTGTPTYGGSLVPASALSGYLLPGPDGYVTMDWPQFAAATKYNQFHNATVETAATALTTPSAYIHESTSGAFIDTNGDIDLDGNSLRYNAGVRYARTRQTVGAYSAQPDPRNTSAILNGGRYPDVASWIYRDSTYSNVLPSGSVAYNLRKDIVLRAAASKSMTRADPTLLRPGITFTSTSADIGSIGNPTLAPFTSNNLDVGVEWYTGREGYVSATLFDKQIKGLTIADNVTMPFGALAAYGVTYNSLTPLQKVALDARGGPGTATVVMTQTRNAAGHLDVKGVELGWVQPLDKWLPIKGFGFNENFTYVDQKASGEAAGAFVALGVPKKSNNATLYYERDGYMARLSHTYSDGFQVTGANQNGVTQAAIFRESFKQLDFSSSVDLDRVLDRDGLPTVTFNIANANNAKLRYYNQYSNATEAINSGGRIYSLGLRMKF</sequence>
<keyword evidence="6" id="KW-0998">Cell outer membrane</keyword>
<comment type="caution">
    <text evidence="11">The sequence shown here is derived from an EMBL/GenBank/DDBJ whole genome shotgun (WGS) entry which is preliminary data.</text>
</comment>
<dbReference type="Pfam" id="PF07715">
    <property type="entry name" value="Plug"/>
    <property type="match status" value="1"/>
</dbReference>
<dbReference type="PANTHER" id="PTHR40980">
    <property type="entry name" value="PLUG DOMAIN-CONTAINING PROTEIN"/>
    <property type="match status" value="1"/>
</dbReference>
<dbReference type="Gene3D" id="2.170.130.10">
    <property type="entry name" value="TonB-dependent receptor, plug domain"/>
    <property type="match status" value="1"/>
</dbReference>
<evidence type="ECO:0000259" key="9">
    <source>
        <dbReference type="Pfam" id="PF00593"/>
    </source>
</evidence>
<evidence type="ECO:0000256" key="4">
    <source>
        <dbReference type="ARBA" id="ARBA00023077"/>
    </source>
</evidence>
<keyword evidence="4 7" id="KW-0798">TonB box</keyword>
<feature type="chain" id="PRO_5030668679" evidence="8">
    <location>
        <begin position="32"/>
        <end position="1038"/>
    </location>
</feature>
<dbReference type="SUPFAM" id="SSF56935">
    <property type="entry name" value="Porins"/>
    <property type="match status" value="1"/>
</dbReference>
<dbReference type="AlphaFoldDB" id="A0A7X4KK89"/>
<protein>
    <submittedName>
        <fullName evidence="11">TonB-dependent receptor</fullName>
    </submittedName>
</protein>
<evidence type="ECO:0000256" key="2">
    <source>
        <dbReference type="ARBA" id="ARBA00009810"/>
    </source>
</evidence>
<dbReference type="InterPro" id="IPR000531">
    <property type="entry name" value="Beta-barrel_TonB"/>
</dbReference>
<dbReference type="Gene3D" id="2.40.170.20">
    <property type="entry name" value="TonB-dependent receptor, beta-barrel domain"/>
    <property type="match status" value="1"/>
</dbReference>
<dbReference type="EMBL" id="WWCR01000037">
    <property type="protein sequence ID" value="MYM75368.1"/>
    <property type="molecule type" value="Genomic_DNA"/>
</dbReference>
<keyword evidence="3 8" id="KW-0732">Signal</keyword>
<organism evidence="11 12">
    <name type="scientific">Duganella margarita</name>
    <dbReference type="NCBI Taxonomy" id="2692170"/>
    <lineage>
        <taxon>Bacteria</taxon>
        <taxon>Pseudomonadati</taxon>
        <taxon>Pseudomonadota</taxon>
        <taxon>Betaproteobacteria</taxon>
        <taxon>Burkholderiales</taxon>
        <taxon>Oxalobacteraceae</taxon>
        <taxon>Telluria group</taxon>
        <taxon>Duganella</taxon>
    </lineage>
</organism>
<proteinExistence type="inferred from homology"/>
<reference evidence="11 12" key="1">
    <citation type="submission" date="2019-12" db="EMBL/GenBank/DDBJ databases">
        <title>Novel species isolated from a subtropical stream in China.</title>
        <authorList>
            <person name="Lu H."/>
        </authorList>
    </citation>
    <scope>NUCLEOTIDE SEQUENCE [LARGE SCALE GENOMIC DNA]</scope>
    <source>
        <strain evidence="11 12">FT134W</strain>
    </source>
</reference>
<evidence type="ECO:0000256" key="8">
    <source>
        <dbReference type="SAM" id="SignalP"/>
    </source>
</evidence>
<dbReference type="InterPro" id="IPR037066">
    <property type="entry name" value="Plug_dom_sf"/>
</dbReference>
<dbReference type="RefSeq" id="WP_161052068.1">
    <property type="nucleotide sequence ID" value="NZ_WWCR01000037.1"/>
</dbReference>
<evidence type="ECO:0000256" key="1">
    <source>
        <dbReference type="ARBA" id="ARBA00004442"/>
    </source>
</evidence>
<gene>
    <name evidence="11" type="ORF">GTP56_24675</name>
</gene>
<dbReference type="Proteomes" id="UP000469734">
    <property type="component" value="Unassembled WGS sequence"/>
</dbReference>
<comment type="subcellular location">
    <subcellularLocation>
        <location evidence="1 7">Cell outer membrane</location>
    </subcellularLocation>
</comment>